<comment type="subcellular location">
    <subcellularLocation>
        <location evidence="1">Nucleus</location>
    </subcellularLocation>
</comment>
<feature type="compositionally biased region" description="Acidic residues" evidence="7">
    <location>
        <begin position="111"/>
        <end position="126"/>
    </location>
</feature>
<evidence type="ECO:0000256" key="3">
    <source>
        <dbReference type="ARBA" id="ARBA00022737"/>
    </source>
</evidence>
<organism evidence="9 10">
    <name type="scientific">Nicrophorus vespilloides</name>
    <name type="common">Boreal carrion beetle</name>
    <dbReference type="NCBI Taxonomy" id="110193"/>
    <lineage>
        <taxon>Eukaryota</taxon>
        <taxon>Metazoa</taxon>
        <taxon>Ecdysozoa</taxon>
        <taxon>Arthropoda</taxon>
        <taxon>Hexapoda</taxon>
        <taxon>Insecta</taxon>
        <taxon>Pterygota</taxon>
        <taxon>Neoptera</taxon>
        <taxon>Endopterygota</taxon>
        <taxon>Coleoptera</taxon>
        <taxon>Polyphaga</taxon>
        <taxon>Staphyliniformia</taxon>
        <taxon>Silphidae</taxon>
        <taxon>Nicrophorinae</taxon>
        <taxon>Nicrophorus</taxon>
    </lineage>
</organism>
<keyword evidence="3" id="KW-0677">Repeat</keyword>
<dbReference type="PANTHER" id="PTHR45903">
    <property type="entry name" value="GLUTAMATE-RICH WD REPEAT-CONTAINING PROTEIN 1"/>
    <property type="match status" value="1"/>
</dbReference>
<evidence type="ECO:0000256" key="6">
    <source>
        <dbReference type="PROSITE-ProRule" id="PRU00221"/>
    </source>
</evidence>
<evidence type="ECO:0000313" key="10">
    <source>
        <dbReference type="RefSeq" id="XP_017783516.1"/>
    </source>
</evidence>
<keyword evidence="4" id="KW-0539">Nucleus</keyword>
<evidence type="ECO:0000256" key="4">
    <source>
        <dbReference type="ARBA" id="ARBA00023242"/>
    </source>
</evidence>
<dbReference type="Gene3D" id="2.130.10.10">
    <property type="entry name" value="YVTN repeat-like/Quinoprotein amine dehydrogenase"/>
    <property type="match status" value="1"/>
</dbReference>
<dbReference type="SUPFAM" id="SSF50978">
    <property type="entry name" value="WD40 repeat-like"/>
    <property type="match status" value="1"/>
</dbReference>
<dbReference type="Pfam" id="PF12265">
    <property type="entry name" value="CAF1C_H4-bd"/>
    <property type="match status" value="1"/>
</dbReference>
<feature type="repeat" description="WD" evidence="6">
    <location>
        <begin position="294"/>
        <end position="335"/>
    </location>
</feature>
<accession>A0ABM1N9L6</accession>
<keyword evidence="9" id="KW-1185">Reference proteome</keyword>
<evidence type="ECO:0000256" key="2">
    <source>
        <dbReference type="ARBA" id="ARBA00022574"/>
    </source>
</evidence>
<dbReference type="InterPro" id="IPR020472">
    <property type="entry name" value="WD40_PAC1"/>
</dbReference>
<dbReference type="PRINTS" id="PR00320">
    <property type="entry name" value="GPROTEINBRPT"/>
</dbReference>
<feature type="repeat" description="WD" evidence="6">
    <location>
        <begin position="247"/>
        <end position="282"/>
    </location>
</feature>
<dbReference type="InterPro" id="IPR019775">
    <property type="entry name" value="WD40_repeat_CS"/>
</dbReference>
<dbReference type="PROSITE" id="PS50294">
    <property type="entry name" value="WD_REPEATS_REGION"/>
    <property type="match status" value="3"/>
</dbReference>
<proteinExistence type="predicted"/>
<dbReference type="InterPro" id="IPR036322">
    <property type="entry name" value="WD40_repeat_dom_sf"/>
</dbReference>
<evidence type="ECO:0000313" key="9">
    <source>
        <dbReference type="Proteomes" id="UP000695000"/>
    </source>
</evidence>
<dbReference type="RefSeq" id="XP_017783516.1">
    <property type="nucleotide sequence ID" value="XM_017928027.1"/>
</dbReference>
<dbReference type="PROSITE" id="PS00678">
    <property type="entry name" value="WD_REPEATS_1"/>
    <property type="match status" value="2"/>
</dbReference>
<dbReference type="InterPro" id="IPR001680">
    <property type="entry name" value="WD40_rpt"/>
</dbReference>
<dbReference type="Pfam" id="PF00400">
    <property type="entry name" value="WD40"/>
    <property type="match status" value="3"/>
</dbReference>
<dbReference type="GeneID" id="108567516"/>
<dbReference type="PROSITE" id="PS50082">
    <property type="entry name" value="WD_REPEATS_2"/>
    <property type="match status" value="3"/>
</dbReference>
<feature type="region of interest" description="Disordered" evidence="7">
    <location>
        <begin position="108"/>
        <end position="127"/>
    </location>
</feature>
<feature type="domain" description="Histone-binding protein RBBP4-like N-terminal" evidence="8">
    <location>
        <begin position="35"/>
        <end position="103"/>
    </location>
</feature>
<gene>
    <name evidence="10" type="primary">LOC108567516</name>
</gene>
<feature type="region of interest" description="Disordered" evidence="7">
    <location>
        <begin position="1"/>
        <end position="21"/>
    </location>
</feature>
<dbReference type="PANTHER" id="PTHR45903:SF1">
    <property type="entry name" value="GLUTAMATE-RICH WD REPEAT-CONTAINING PROTEIN 1"/>
    <property type="match status" value="1"/>
</dbReference>
<dbReference type="Proteomes" id="UP000695000">
    <property type="component" value="Unplaced"/>
</dbReference>
<dbReference type="InterPro" id="IPR015943">
    <property type="entry name" value="WD40/YVTN_repeat-like_dom_sf"/>
</dbReference>
<evidence type="ECO:0000259" key="8">
    <source>
        <dbReference type="Pfam" id="PF12265"/>
    </source>
</evidence>
<evidence type="ECO:0000256" key="1">
    <source>
        <dbReference type="ARBA" id="ARBA00004123"/>
    </source>
</evidence>
<reference evidence="10" key="1">
    <citation type="submission" date="2025-08" db="UniProtKB">
        <authorList>
            <consortium name="RefSeq"/>
        </authorList>
    </citation>
    <scope>IDENTIFICATION</scope>
    <source>
        <tissue evidence="10">Whole Larva</tissue>
    </source>
</reference>
<evidence type="ECO:0000256" key="5">
    <source>
        <dbReference type="ARBA" id="ARBA00040876"/>
    </source>
</evidence>
<dbReference type="InterPro" id="IPR022052">
    <property type="entry name" value="Histone-bd_RBBP4-like_N"/>
</dbReference>
<dbReference type="InterPro" id="IPR051972">
    <property type="entry name" value="Glutamate-rich_WD_repeat"/>
</dbReference>
<keyword evidence="2 6" id="KW-0853">WD repeat</keyword>
<protein>
    <recommendedName>
        <fullName evidence="5">Glutamate-rich WD repeat-containing protein 1</fullName>
    </recommendedName>
</protein>
<evidence type="ECO:0000256" key="7">
    <source>
        <dbReference type="SAM" id="MobiDB-lite"/>
    </source>
</evidence>
<name>A0ABM1N9L6_NICVS</name>
<dbReference type="SMART" id="SM00320">
    <property type="entry name" value="WD40"/>
    <property type="match status" value="5"/>
</dbReference>
<feature type="repeat" description="WD" evidence="6">
    <location>
        <begin position="339"/>
        <end position="373"/>
    </location>
</feature>
<sequence>METEVNEDVVEMMEEDEETNENGEVYLPGQKLEADEKLVCDTSAYVMLHQASTQAPCLSFDIVKDMLGDNREEYPLTCYIAAGTQANKTHANSIIIMKMHNLHKVVNHENEESDSEDDDEEDDDEGEKNPKMIAAFIKHPGCVNRIRTVTLPNVALAATWSELGIVNVWSINEQLEACDSPQLLETYNKKQNAINPLFSYRGHKLEGFALDWCPTAPGVLATGDCKQDLYVWQPKEGGTWEVCREPLVGHTQSIEDIQWSPNEVNVMATCSVDRSIRVWDTRAAPSKACMITCENSHEGDVNVINWNRNEPFILSGGDDGCLKIWDLRQLQQNSPVAIFKHHKAPVTSVEWHPTDSTVFASSGEDNQIAQWDLGVEKDGDLTDVEEIPSQLLFIHQGQENIKEIHWHKQLTSVLISTSLDGFNIFRTISV</sequence>